<organism evidence="1">
    <name type="scientific">hydrothermal vent metagenome</name>
    <dbReference type="NCBI Taxonomy" id="652676"/>
    <lineage>
        <taxon>unclassified sequences</taxon>
        <taxon>metagenomes</taxon>
        <taxon>ecological metagenomes</taxon>
    </lineage>
</organism>
<proteinExistence type="predicted"/>
<protein>
    <submittedName>
        <fullName evidence="1">Uncharacterized protein</fullName>
    </submittedName>
</protein>
<evidence type="ECO:0000313" key="1">
    <source>
        <dbReference type="EMBL" id="VAX42518.1"/>
    </source>
</evidence>
<gene>
    <name evidence="1" type="ORF">MNBD_PLANCTO02-774</name>
</gene>
<sequence>MQVQQWRTKINASTSKVDKALRYFNENKKHKH</sequence>
<dbReference type="EMBL" id="UOGL01000663">
    <property type="protein sequence ID" value="VAX42518.1"/>
    <property type="molecule type" value="Genomic_DNA"/>
</dbReference>
<reference evidence="1" key="1">
    <citation type="submission" date="2018-06" db="EMBL/GenBank/DDBJ databases">
        <authorList>
            <person name="Zhirakovskaya E."/>
        </authorList>
    </citation>
    <scope>NUCLEOTIDE SEQUENCE</scope>
</reference>
<name>A0A3B1E0T5_9ZZZZ</name>
<dbReference type="AlphaFoldDB" id="A0A3B1E0T5"/>
<accession>A0A3B1E0T5</accession>